<gene>
    <name evidence="2" type="ORF">LCGC14_1755890</name>
</gene>
<sequence>MAHLIEKNIAVYHELDGKGWHKIGTEIDGIGVDECVINAKAAQPLLLAKFAKHSITVGEHGTHPTQSAIVRLDDGRICGGTVGTNTFNVPQPRDMYIAARDILKDFPDAYLSFSCMMSNGKFNDARHLQCWNIGKFEIAGEEYTRFLIIHIGIDGCASREIMISATRAVCNNTLQVARYNAKGKDGETDEDAAKDARAYAKIRNTKNADKHQANAVNHMRDILSAFDKMKERGEKLTKVKINTEQAAATIDRFLKKRGKDMEKSKQARTEAEKIMALYFGERIELKQHTGTAYGLEQALSEYNDHHVTVAGEISNFKRHTSGHLYFRLKDADAAIDAVMFKTSASGLKFELEDGLEVVAEGRVDVYDVRGQLQ</sequence>
<dbReference type="GO" id="GO:0008855">
    <property type="term" value="F:exodeoxyribonuclease VII activity"/>
    <property type="evidence" value="ECO:0007669"/>
    <property type="project" value="InterPro"/>
</dbReference>
<name>A0A0F9HPX1_9ZZZZ</name>
<evidence type="ECO:0000259" key="1">
    <source>
        <dbReference type="Pfam" id="PF13742"/>
    </source>
</evidence>
<dbReference type="InterPro" id="IPR003753">
    <property type="entry name" value="Exonuc_VII_L"/>
</dbReference>
<dbReference type="CDD" id="cd04489">
    <property type="entry name" value="ExoVII_LU_OBF"/>
    <property type="match status" value="1"/>
</dbReference>
<comment type="caution">
    <text evidence="2">The sequence shown here is derived from an EMBL/GenBank/DDBJ whole genome shotgun (WGS) entry which is preliminary data.</text>
</comment>
<dbReference type="InterPro" id="IPR025824">
    <property type="entry name" value="OB-fold_nuc-bd_dom"/>
</dbReference>
<dbReference type="Pfam" id="PF13742">
    <property type="entry name" value="tRNA_anti_2"/>
    <property type="match status" value="1"/>
</dbReference>
<dbReference type="GO" id="GO:0003676">
    <property type="term" value="F:nucleic acid binding"/>
    <property type="evidence" value="ECO:0007669"/>
    <property type="project" value="InterPro"/>
</dbReference>
<protein>
    <recommendedName>
        <fullName evidence="1">OB-fold nucleic acid binding domain-containing protein</fullName>
    </recommendedName>
</protein>
<proteinExistence type="predicted"/>
<feature type="domain" description="OB-fold nucleic acid binding" evidence="1">
    <location>
        <begin position="297"/>
        <end position="373"/>
    </location>
</feature>
<dbReference type="GO" id="GO:0009318">
    <property type="term" value="C:exodeoxyribonuclease VII complex"/>
    <property type="evidence" value="ECO:0007669"/>
    <property type="project" value="InterPro"/>
</dbReference>
<dbReference type="PANTHER" id="PTHR30008">
    <property type="entry name" value="EXODEOXYRIBONUCLEASE 7 LARGE SUBUNIT"/>
    <property type="match status" value="1"/>
</dbReference>
<feature type="non-terminal residue" evidence="2">
    <location>
        <position position="373"/>
    </location>
</feature>
<dbReference type="EMBL" id="LAZR01016261">
    <property type="protein sequence ID" value="KKM05267.1"/>
    <property type="molecule type" value="Genomic_DNA"/>
</dbReference>
<reference evidence="2" key="1">
    <citation type="journal article" date="2015" name="Nature">
        <title>Complex archaea that bridge the gap between prokaryotes and eukaryotes.</title>
        <authorList>
            <person name="Spang A."/>
            <person name="Saw J.H."/>
            <person name="Jorgensen S.L."/>
            <person name="Zaremba-Niedzwiedzka K."/>
            <person name="Martijn J."/>
            <person name="Lind A.E."/>
            <person name="van Eijk R."/>
            <person name="Schleper C."/>
            <person name="Guy L."/>
            <person name="Ettema T.J."/>
        </authorList>
    </citation>
    <scope>NUCLEOTIDE SEQUENCE</scope>
</reference>
<dbReference type="AlphaFoldDB" id="A0A0F9HPX1"/>
<organism evidence="2">
    <name type="scientific">marine sediment metagenome</name>
    <dbReference type="NCBI Taxonomy" id="412755"/>
    <lineage>
        <taxon>unclassified sequences</taxon>
        <taxon>metagenomes</taxon>
        <taxon>ecological metagenomes</taxon>
    </lineage>
</organism>
<dbReference type="GO" id="GO:0006308">
    <property type="term" value="P:DNA catabolic process"/>
    <property type="evidence" value="ECO:0007669"/>
    <property type="project" value="InterPro"/>
</dbReference>
<evidence type="ECO:0000313" key="2">
    <source>
        <dbReference type="EMBL" id="KKM05267.1"/>
    </source>
</evidence>
<accession>A0A0F9HPX1</accession>
<dbReference type="PANTHER" id="PTHR30008:SF0">
    <property type="entry name" value="EXODEOXYRIBONUCLEASE 7 LARGE SUBUNIT"/>
    <property type="match status" value="1"/>
</dbReference>